<sequence>MSDAPLIVFAGTAEFAVPALQRLSRGPQRVIGVYTQPDRPAGRGRRLRPSPVKTAAQAYNLPVYQPQSLRHAAAQAELAELAPELIVVAAYGLVLPPEVLAIPALGCLNIHASLLPRWRGAAPIQRAIAAGDRRTGVTIMCMDAGLDTGAILAQRDCLIQADDTGGSVHDRLAELGAELITATLPHWLAGEIEPQTQNPTEATYAAKLHKEEAVIDWQRPATEIARRIRAFNPWPVAYTQHHGRILRVWLARALTTTPPLAAAGSIVEAGDAGIDVATGEGLLRIEELQIPGRQRQHAKAFLNGYPLSPHDRLG</sequence>
<dbReference type="GO" id="GO:0004479">
    <property type="term" value="F:methionyl-tRNA formyltransferase activity"/>
    <property type="evidence" value="ECO:0007669"/>
    <property type="project" value="UniProtKB-UniRule"/>
</dbReference>
<dbReference type="Pfam" id="PF00551">
    <property type="entry name" value="Formyl_trans_N"/>
    <property type="match status" value="1"/>
</dbReference>
<dbReference type="InterPro" id="IPR044135">
    <property type="entry name" value="Met-tRNA-FMT_C"/>
</dbReference>
<dbReference type="InterPro" id="IPR005794">
    <property type="entry name" value="Fmt"/>
</dbReference>
<comment type="catalytic activity">
    <reaction evidence="7 8">
        <text>L-methionyl-tRNA(fMet) + (6R)-10-formyltetrahydrofolate = N-formyl-L-methionyl-tRNA(fMet) + (6S)-5,6,7,8-tetrahydrofolate + H(+)</text>
        <dbReference type="Rhea" id="RHEA:24380"/>
        <dbReference type="Rhea" id="RHEA-COMP:9952"/>
        <dbReference type="Rhea" id="RHEA-COMP:9953"/>
        <dbReference type="ChEBI" id="CHEBI:15378"/>
        <dbReference type="ChEBI" id="CHEBI:57453"/>
        <dbReference type="ChEBI" id="CHEBI:78530"/>
        <dbReference type="ChEBI" id="CHEBI:78844"/>
        <dbReference type="ChEBI" id="CHEBI:195366"/>
        <dbReference type="EC" id="2.1.2.9"/>
    </reaction>
</comment>
<dbReference type="Gene3D" id="3.10.25.10">
    <property type="entry name" value="Formyl transferase, C-terminal domain"/>
    <property type="match status" value="1"/>
</dbReference>
<dbReference type="eggNOG" id="COG0223">
    <property type="taxonomic scope" value="Bacteria"/>
</dbReference>
<evidence type="ECO:0000256" key="1">
    <source>
        <dbReference type="ARBA" id="ARBA00002606"/>
    </source>
</evidence>
<feature type="domain" description="Formyl transferase N-terminal" evidence="9">
    <location>
        <begin position="7"/>
        <end position="182"/>
    </location>
</feature>
<evidence type="ECO:0000256" key="5">
    <source>
        <dbReference type="ARBA" id="ARBA00022679"/>
    </source>
</evidence>
<dbReference type="InterPro" id="IPR037022">
    <property type="entry name" value="Formyl_trans_C_sf"/>
</dbReference>
<accession>A4BP83</accession>
<dbReference type="Pfam" id="PF02911">
    <property type="entry name" value="Formyl_trans_C"/>
    <property type="match status" value="1"/>
</dbReference>
<dbReference type="SUPFAM" id="SSF53328">
    <property type="entry name" value="Formyltransferase"/>
    <property type="match status" value="1"/>
</dbReference>
<dbReference type="InterPro" id="IPR011034">
    <property type="entry name" value="Formyl_transferase-like_C_sf"/>
</dbReference>
<evidence type="ECO:0000313" key="12">
    <source>
        <dbReference type="Proteomes" id="UP000003374"/>
    </source>
</evidence>
<reference evidence="11 12" key="1">
    <citation type="submission" date="2006-02" db="EMBL/GenBank/DDBJ databases">
        <authorList>
            <person name="Waterbury J."/>
            <person name="Ferriera S."/>
            <person name="Johnson J."/>
            <person name="Kravitz S."/>
            <person name="Halpern A."/>
            <person name="Remington K."/>
            <person name="Beeson K."/>
            <person name="Tran B."/>
            <person name="Rogers Y.-H."/>
            <person name="Friedman R."/>
            <person name="Venter J.C."/>
        </authorList>
    </citation>
    <scope>NUCLEOTIDE SEQUENCE [LARGE SCALE GENOMIC DNA]</scope>
    <source>
        <strain evidence="11 12">Nb-231</strain>
    </source>
</reference>
<dbReference type="GO" id="GO:0005829">
    <property type="term" value="C:cytosol"/>
    <property type="evidence" value="ECO:0007669"/>
    <property type="project" value="TreeGrafter"/>
</dbReference>
<keyword evidence="6 8" id="KW-0648">Protein biosynthesis</keyword>
<name>A4BP83_9GAMM</name>
<comment type="caution">
    <text evidence="11">The sequence shown here is derived from an EMBL/GenBank/DDBJ whole genome shotgun (WGS) entry which is preliminary data.</text>
</comment>
<feature type="binding site" evidence="8">
    <location>
        <begin position="113"/>
        <end position="116"/>
    </location>
    <ligand>
        <name>(6S)-5,6,7,8-tetrahydrofolate</name>
        <dbReference type="ChEBI" id="CHEBI:57453"/>
    </ligand>
</feature>
<dbReference type="InterPro" id="IPR002376">
    <property type="entry name" value="Formyl_transf_N"/>
</dbReference>
<dbReference type="CDD" id="cd08646">
    <property type="entry name" value="FMT_core_Met-tRNA-FMT_N"/>
    <property type="match status" value="1"/>
</dbReference>
<evidence type="ECO:0000313" key="11">
    <source>
        <dbReference type="EMBL" id="EAR22384.1"/>
    </source>
</evidence>
<evidence type="ECO:0000256" key="7">
    <source>
        <dbReference type="ARBA" id="ARBA00048558"/>
    </source>
</evidence>
<dbReference type="EC" id="2.1.2.9" evidence="3 8"/>
<keyword evidence="12" id="KW-1185">Reference proteome</keyword>
<dbReference type="OrthoDB" id="9802815at2"/>
<dbReference type="STRING" id="314278.NB231_11629"/>
<feature type="domain" description="Formyl transferase C-terminal" evidence="10">
    <location>
        <begin position="207"/>
        <end position="305"/>
    </location>
</feature>
<dbReference type="Gene3D" id="3.40.50.170">
    <property type="entry name" value="Formyl transferase, N-terminal domain"/>
    <property type="match status" value="1"/>
</dbReference>
<protein>
    <recommendedName>
        <fullName evidence="4 8">Methionyl-tRNA formyltransferase</fullName>
        <ecNumber evidence="3 8">2.1.2.9</ecNumber>
    </recommendedName>
</protein>
<dbReference type="InterPro" id="IPR041711">
    <property type="entry name" value="Met-tRNA-FMT_N"/>
</dbReference>
<dbReference type="CDD" id="cd08704">
    <property type="entry name" value="Met_tRNA_FMT_C"/>
    <property type="match status" value="1"/>
</dbReference>
<gene>
    <name evidence="8" type="primary">fmt</name>
    <name evidence="11" type="ORF">NB231_11629</name>
</gene>
<dbReference type="SUPFAM" id="SSF50486">
    <property type="entry name" value="FMT C-terminal domain-like"/>
    <property type="match status" value="1"/>
</dbReference>
<dbReference type="HOGENOM" id="CLU_033347_1_2_6"/>
<dbReference type="PANTHER" id="PTHR11138">
    <property type="entry name" value="METHIONYL-TRNA FORMYLTRANSFERASE"/>
    <property type="match status" value="1"/>
</dbReference>
<dbReference type="EMBL" id="AAOF01000003">
    <property type="protein sequence ID" value="EAR22384.1"/>
    <property type="molecule type" value="Genomic_DNA"/>
</dbReference>
<organism evidence="11 12">
    <name type="scientific">Nitrococcus mobilis Nb-231</name>
    <dbReference type="NCBI Taxonomy" id="314278"/>
    <lineage>
        <taxon>Bacteria</taxon>
        <taxon>Pseudomonadati</taxon>
        <taxon>Pseudomonadota</taxon>
        <taxon>Gammaproteobacteria</taxon>
        <taxon>Chromatiales</taxon>
        <taxon>Ectothiorhodospiraceae</taxon>
        <taxon>Nitrococcus</taxon>
    </lineage>
</organism>
<evidence type="ECO:0000256" key="4">
    <source>
        <dbReference type="ARBA" id="ARBA00016014"/>
    </source>
</evidence>
<evidence type="ECO:0000256" key="8">
    <source>
        <dbReference type="HAMAP-Rule" id="MF_00182"/>
    </source>
</evidence>
<dbReference type="HAMAP" id="MF_00182">
    <property type="entry name" value="Formyl_trans"/>
    <property type="match status" value="1"/>
</dbReference>
<comment type="function">
    <text evidence="1 8">Attaches a formyl group to the free amino group of methionyl-tRNA(fMet). The formyl group appears to play a dual role in the initiator identity of N-formylmethionyl-tRNA by promoting its recognition by IF2 and preventing the misappropriation of this tRNA by the elongation apparatus.</text>
</comment>
<comment type="similarity">
    <text evidence="2 8">Belongs to the Fmt family.</text>
</comment>
<dbReference type="InterPro" id="IPR036477">
    <property type="entry name" value="Formyl_transf_N_sf"/>
</dbReference>
<dbReference type="RefSeq" id="WP_005002693.1">
    <property type="nucleotide sequence ID" value="NZ_CH672427.1"/>
</dbReference>
<evidence type="ECO:0000256" key="2">
    <source>
        <dbReference type="ARBA" id="ARBA00010699"/>
    </source>
</evidence>
<evidence type="ECO:0000259" key="10">
    <source>
        <dbReference type="Pfam" id="PF02911"/>
    </source>
</evidence>
<dbReference type="NCBIfam" id="TIGR00460">
    <property type="entry name" value="fmt"/>
    <property type="match status" value="1"/>
</dbReference>
<proteinExistence type="inferred from homology"/>
<evidence type="ECO:0000256" key="6">
    <source>
        <dbReference type="ARBA" id="ARBA00022917"/>
    </source>
</evidence>
<evidence type="ECO:0000259" key="9">
    <source>
        <dbReference type="Pfam" id="PF00551"/>
    </source>
</evidence>
<dbReference type="Proteomes" id="UP000003374">
    <property type="component" value="Unassembled WGS sequence"/>
</dbReference>
<dbReference type="AlphaFoldDB" id="A4BP83"/>
<keyword evidence="5 8" id="KW-0808">Transferase</keyword>
<dbReference type="InterPro" id="IPR005793">
    <property type="entry name" value="Formyl_trans_C"/>
</dbReference>
<dbReference type="PANTHER" id="PTHR11138:SF5">
    <property type="entry name" value="METHIONYL-TRNA FORMYLTRANSFERASE, MITOCHONDRIAL"/>
    <property type="match status" value="1"/>
</dbReference>
<evidence type="ECO:0000256" key="3">
    <source>
        <dbReference type="ARBA" id="ARBA00012261"/>
    </source>
</evidence>